<dbReference type="CDD" id="cd15482">
    <property type="entry name" value="Sialidase_non-viral"/>
    <property type="match status" value="1"/>
</dbReference>
<feature type="chain" id="PRO_5040980189" evidence="1">
    <location>
        <begin position="18"/>
        <end position="335"/>
    </location>
</feature>
<reference evidence="3" key="1">
    <citation type="submission" date="2023-02" db="EMBL/GenBank/DDBJ databases">
        <title>Tahibacter soli sp. nov. isolated from soil.</title>
        <authorList>
            <person name="Baek J.H."/>
            <person name="Lee J.K."/>
            <person name="Choi D.G."/>
            <person name="Jeon C.O."/>
        </authorList>
    </citation>
    <scope>NUCLEOTIDE SEQUENCE</scope>
    <source>
        <strain evidence="3">BL</strain>
    </source>
</reference>
<dbReference type="Gene3D" id="2.120.10.10">
    <property type="match status" value="2"/>
</dbReference>
<dbReference type="Proteomes" id="UP001139971">
    <property type="component" value="Unassembled WGS sequence"/>
</dbReference>
<feature type="domain" description="Sialidase" evidence="2">
    <location>
        <begin position="31"/>
        <end position="179"/>
    </location>
</feature>
<protein>
    <submittedName>
        <fullName evidence="3">Sialidase family protein</fullName>
    </submittedName>
</protein>
<proteinExistence type="predicted"/>
<organism evidence="3 4">
    <name type="scientific">Tahibacter soli</name>
    <dbReference type="NCBI Taxonomy" id="2983605"/>
    <lineage>
        <taxon>Bacteria</taxon>
        <taxon>Pseudomonadati</taxon>
        <taxon>Pseudomonadota</taxon>
        <taxon>Gammaproteobacteria</taxon>
        <taxon>Lysobacterales</taxon>
        <taxon>Rhodanobacteraceae</taxon>
        <taxon>Tahibacter</taxon>
    </lineage>
</organism>
<name>A0A9X4BI52_9GAMM</name>
<sequence length="335" mass="35205">MRLASLVVLLVPSFAFAQQSVTTGAGLDYMPSVIRADDGTIRVAFERLNPSTLSGDLWTVHSSDAGATWSTPTIAVATASNERHPALVQLGDGSYVLFFLHGASAASSFRIHRATSPDGMAFSDLGAIALGWATGGEINPHVVRHPDGTLTMSYQRLGTGGSYVAQSTDGGATWDTLRTVIAADGLLPRIAFRASDGKYLATYQVGPSPLALYAKTTTNVRDWSGAAQDFAVDGDNHDSLPVAMPDGAFAVFYIHANDGQYDVYSRRSSDGAAFEAPLAHVVSDADDVEPHPLAGTSANTVELYWGSAASGSDYDILRLPDVPVGEAIFADGFDG</sequence>
<gene>
    <name evidence="3" type="ORF">OD750_020465</name>
</gene>
<dbReference type="InterPro" id="IPR011040">
    <property type="entry name" value="Sialidase"/>
</dbReference>
<dbReference type="RefSeq" id="WP_263540837.1">
    <property type="nucleotide sequence ID" value="NZ_JAOVZO020000019.1"/>
</dbReference>
<keyword evidence="4" id="KW-1185">Reference proteome</keyword>
<keyword evidence="1" id="KW-0732">Signal</keyword>
<dbReference type="EMBL" id="JAOVZO020000019">
    <property type="protein sequence ID" value="MDC8014925.1"/>
    <property type="molecule type" value="Genomic_DNA"/>
</dbReference>
<accession>A0A9X4BI52</accession>
<evidence type="ECO:0000313" key="4">
    <source>
        <dbReference type="Proteomes" id="UP001139971"/>
    </source>
</evidence>
<feature type="signal peptide" evidence="1">
    <location>
        <begin position="1"/>
        <end position="17"/>
    </location>
</feature>
<evidence type="ECO:0000259" key="2">
    <source>
        <dbReference type="Pfam" id="PF13088"/>
    </source>
</evidence>
<evidence type="ECO:0000256" key="1">
    <source>
        <dbReference type="SAM" id="SignalP"/>
    </source>
</evidence>
<evidence type="ECO:0000313" key="3">
    <source>
        <dbReference type="EMBL" id="MDC8014925.1"/>
    </source>
</evidence>
<dbReference type="SUPFAM" id="SSF50939">
    <property type="entry name" value="Sialidases"/>
    <property type="match status" value="1"/>
</dbReference>
<comment type="caution">
    <text evidence="3">The sequence shown here is derived from an EMBL/GenBank/DDBJ whole genome shotgun (WGS) entry which is preliminary data.</text>
</comment>
<dbReference type="Pfam" id="PF13088">
    <property type="entry name" value="BNR_2"/>
    <property type="match status" value="1"/>
</dbReference>
<dbReference type="InterPro" id="IPR036278">
    <property type="entry name" value="Sialidase_sf"/>
</dbReference>
<dbReference type="AlphaFoldDB" id="A0A9X4BI52"/>